<protein>
    <recommendedName>
        <fullName evidence="3">Reverse transcriptase domain-containing protein</fullName>
    </recommendedName>
</protein>
<evidence type="ECO:0008006" key="3">
    <source>
        <dbReference type="Google" id="ProtNLM"/>
    </source>
</evidence>
<gene>
    <name evidence="1" type="ORF">CR513_38835</name>
</gene>
<dbReference type="EMBL" id="QJKJ01008163">
    <property type="protein sequence ID" value="RDX80587.1"/>
    <property type="molecule type" value="Genomic_DNA"/>
</dbReference>
<reference evidence="1" key="1">
    <citation type="submission" date="2018-05" db="EMBL/GenBank/DDBJ databases">
        <title>Draft genome of Mucuna pruriens seed.</title>
        <authorList>
            <person name="Nnadi N.E."/>
            <person name="Vos R."/>
            <person name="Hasami M.H."/>
            <person name="Devisetty U.K."/>
            <person name="Aguiy J.C."/>
        </authorList>
    </citation>
    <scope>NUCLEOTIDE SEQUENCE [LARGE SCALE GENOMIC DNA]</scope>
    <source>
        <strain evidence="1">JCA_2017</strain>
    </source>
</reference>
<name>A0A371FQH6_MUCPR</name>
<dbReference type="AlphaFoldDB" id="A0A371FQH6"/>
<dbReference type="Proteomes" id="UP000257109">
    <property type="component" value="Unassembled WGS sequence"/>
</dbReference>
<dbReference type="InterPro" id="IPR043502">
    <property type="entry name" value="DNA/RNA_pol_sf"/>
</dbReference>
<evidence type="ECO:0000313" key="1">
    <source>
        <dbReference type="EMBL" id="RDX80587.1"/>
    </source>
</evidence>
<evidence type="ECO:0000313" key="2">
    <source>
        <dbReference type="Proteomes" id="UP000257109"/>
    </source>
</evidence>
<dbReference type="SUPFAM" id="SSF56672">
    <property type="entry name" value="DNA/RNA polymerases"/>
    <property type="match status" value="1"/>
</dbReference>
<accession>A0A371FQH6</accession>
<organism evidence="1 2">
    <name type="scientific">Mucuna pruriens</name>
    <name type="common">Velvet bean</name>
    <name type="synonym">Dolichos pruriens</name>
    <dbReference type="NCBI Taxonomy" id="157652"/>
    <lineage>
        <taxon>Eukaryota</taxon>
        <taxon>Viridiplantae</taxon>
        <taxon>Streptophyta</taxon>
        <taxon>Embryophyta</taxon>
        <taxon>Tracheophyta</taxon>
        <taxon>Spermatophyta</taxon>
        <taxon>Magnoliopsida</taxon>
        <taxon>eudicotyledons</taxon>
        <taxon>Gunneridae</taxon>
        <taxon>Pentapetalae</taxon>
        <taxon>rosids</taxon>
        <taxon>fabids</taxon>
        <taxon>Fabales</taxon>
        <taxon>Fabaceae</taxon>
        <taxon>Papilionoideae</taxon>
        <taxon>50 kb inversion clade</taxon>
        <taxon>NPAAA clade</taxon>
        <taxon>indigoferoid/millettioid clade</taxon>
        <taxon>Phaseoleae</taxon>
        <taxon>Mucuna</taxon>
    </lineage>
</organism>
<feature type="non-terminal residue" evidence="1">
    <location>
        <position position="1"/>
    </location>
</feature>
<dbReference type="PANTHER" id="PTHR24559">
    <property type="entry name" value="TRANSPOSON TY3-I GAG-POL POLYPROTEIN"/>
    <property type="match status" value="1"/>
</dbReference>
<dbReference type="OrthoDB" id="1928766at2759"/>
<keyword evidence="2" id="KW-1185">Reference proteome</keyword>
<dbReference type="Gene3D" id="3.10.10.10">
    <property type="entry name" value="HIV Type 1 Reverse Transcriptase, subunit A, domain 1"/>
    <property type="match status" value="1"/>
</dbReference>
<sequence length="155" mass="18095">MDNISTNIGLNPRPPIEQGLEPIKKLQQGADLFAWQPPNMLEIDPDFLCHRLPICVEARAVAQKKRKISSNKRVAMECKMTKLKEVGFIREVKYTTWLSNVDCYPLPSIDWLVDRASKFQILNFLDAYSGYNQIRMYPPDEEKIAFMTEEPNYYY</sequence>
<comment type="caution">
    <text evidence="1">The sequence shown here is derived from an EMBL/GenBank/DDBJ whole genome shotgun (WGS) entry which is preliminary data.</text>
</comment>
<dbReference type="InterPro" id="IPR053134">
    <property type="entry name" value="RNA-dir_DNA_polymerase"/>
</dbReference>
<proteinExistence type="predicted"/>
<dbReference type="PANTHER" id="PTHR24559:SF444">
    <property type="entry name" value="REVERSE TRANSCRIPTASE DOMAIN-CONTAINING PROTEIN"/>
    <property type="match status" value="1"/>
</dbReference>